<evidence type="ECO:0000256" key="4">
    <source>
        <dbReference type="ARBA" id="ARBA00022679"/>
    </source>
</evidence>
<feature type="transmembrane region" description="Helical" evidence="9">
    <location>
        <begin position="70"/>
        <end position="88"/>
    </location>
</feature>
<comment type="caution">
    <text evidence="11">The sequence shown here is derived from an EMBL/GenBank/DDBJ whole genome shotgun (WGS) entry which is preliminary data.</text>
</comment>
<keyword evidence="12" id="KW-1185">Reference proteome</keyword>
<evidence type="ECO:0000256" key="8">
    <source>
        <dbReference type="ARBA" id="ARBA00023012"/>
    </source>
</evidence>
<dbReference type="EMBL" id="BAABIS010000001">
    <property type="protein sequence ID" value="GAA4849403.1"/>
    <property type="molecule type" value="Genomic_DNA"/>
</dbReference>
<dbReference type="SMART" id="SM00387">
    <property type="entry name" value="HATPase_c"/>
    <property type="match status" value="1"/>
</dbReference>
<organism evidence="11 12">
    <name type="scientific">Kitasatospora terrestris</name>
    <dbReference type="NCBI Taxonomy" id="258051"/>
    <lineage>
        <taxon>Bacteria</taxon>
        <taxon>Bacillati</taxon>
        <taxon>Actinomycetota</taxon>
        <taxon>Actinomycetes</taxon>
        <taxon>Kitasatosporales</taxon>
        <taxon>Streptomycetaceae</taxon>
        <taxon>Kitasatospora</taxon>
    </lineage>
</organism>
<dbReference type="RefSeq" id="WP_345697144.1">
    <property type="nucleotide sequence ID" value="NZ_BAABIS010000001.1"/>
</dbReference>
<keyword evidence="7" id="KW-0067">ATP-binding</keyword>
<evidence type="ECO:0000256" key="9">
    <source>
        <dbReference type="SAM" id="Phobius"/>
    </source>
</evidence>
<keyword evidence="5" id="KW-0547">Nucleotide-binding</keyword>
<dbReference type="InterPro" id="IPR036890">
    <property type="entry name" value="HATPase_C_sf"/>
</dbReference>
<dbReference type="InterPro" id="IPR050482">
    <property type="entry name" value="Sensor_HK_TwoCompSys"/>
</dbReference>
<dbReference type="PANTHER" id="PTHR24421:SF10">
    <property type="entry name" value="NITRATE_NITRITE SENSOR PROTEIN NARQ"/>
    <property type="match status" value="1"/>
</dbReference>
<dbReference type="Gene3D" id="1.20.5.1930">
    <property type="match status" value="1"/>
</dbReference>
<keyword evidence="9" id="KW-0472">Membrane</keyword>
<comment type="catalytic activity">
    <reaction evidence="1">
        <text>ATP + protein L-histidine = ADP + protein N-phospho-L-histidine.</text>
        <dbReference type="EC" id="2.7.13.3"/>
    </reaction>
</comment>
<feature type="domain" description="Histidine kinase/HSP90-like ATPase" evidence="10">
    <location>
        <begin position="372"/>
        <end position="462"/>
    </location>
</feature>
<keyword evidence="3" id="KW-0597">Phosphoprotein</keyword>
<sequence length="474" mass="50471">MAATGHVDGGGGAVLRAFVDERLRHGAEAAGRAALVLTGAATTVLVPLLVTLFVGLAVAQELWDLEAGPILALGTTLSAAVATVLWISRRGAAWTRGQLARWFGVKLEAAYSPRVPLEQDERGYWWTGYSYHRGRTVARFAQFAHWAVRDRETRSDVRWLLVGPLAAGALLGVPMALPFGGLMFVLTIGIDPRTYGTLASDNPLSYLISLFLGAAFLLAGLVLLPYGLRAYADVACRMLGRGEGRPSHAQLTRRVAELTVTRADAVDAQASELRRIERDLHDGAQARLVAIGMTLGTIEHLMENDQEAARQLLSEARQASARALQELRDLVRGIHPPVLAERGLADAVRELALSSALPTEVTVSLPSRPEASLETAVYFSVSELLANASKHSGAGQVWVDILFRAGRLRVSVTDDGAGGASFEGGSGLRGIERRLGTFDGVLSLSSPLGGPTTITMELPCALSSPRISTFSAKG</sequence>
<accession>A0ABP9DPA8</accession>
<keyword evidence="8" id="KW-0902">Two-component regulatory system</keyword>
<dbReference type="Pfam" id="PF02518">
    <property type="entry name" value="HATPase_c"/>
    <property type="match status" value="1"/>
</dbReference>
<proteinExistence type="predicted"/>
<dbReference type="EC" id="2.7.13.3" evidence="2"/>
<gene>
    <name evidence="11" type="ORF">GCM10023235_27890</name>
</gene>
<evidence type="ECO:0000256" key="1">
    <source>
        <dbReference type="ARBA" id="ARBA00000085"/>
    </source>
</evidence>
<dbReference type="InterPro" id="IPR003594">
    <property type="entry name" value="HATPase_dom"/>
</dbReference>
<keyword evidence="9" id="KW-0812">Transmembrane</keyword>
<evidence type="ECO:0000256" key="7">
    <source>
        <dbReference type="ARBA" id="ARBA00022840"/>
    </source>
</evidence>
<evidence type="ECO:0000313" key="12">
    <source>
        <dbReference type="Proteomes" id="UP001501752"/>
    </source>
</evidence>
<evidence type="ECO:0000313" key="11">
    <source>
        <dbReference type="EMBL" id="GAA4849403.1"/>
    </source>
</evidence>
<evidence type="ECO:0000256" key="2">
    <source>
        <dbReference type="ARBA" id="ARBA00012438"/>
    </source>
</evidence>
<keyword evidence="9" id="KW-1133">Transmembrane helix</keyword>
<dbReference type="InterPro" id="IPR011712">
    <property type="entry name" value="Sig_transdc_His_kin_sub3_dim/P"/>
</dbReference>
<dbReference type="SUPFAM" id="SSF55874">
    <property type="entry name" value="ATPase domain of HSP90 chaperone/DNA topoisomerase II/histidine kinase"/>
    <property type="match status" value="1"/>
</dbReference>
<evidence type="ECO:0000256" key="3">
    <source>
        <dbReference type="ARBA" id="ARBA00022553"/>
    </source>
</evidence>
<keyword evidence="4" id="KW-0808">Transferase</keyword>
<dbReference type="Pfam" id="PF07730">
    <property type="entry name" value="HisKA_3"/>
    <property type="match status" value="1"/>
</dbReference>
<dbReference type="Gene3D" id="3.30.565.10">
    <property type="entry name" value="Histidine kinase-like ATPase, C-terminal domain"/>
    <property type="match status" value="1"/>
</dbReference>
<protein>
    <recommendedName>
        <fullName evidence="2">histidine kinase</fullName>
        <ecNumber evidence="2">2.7.13.3</ecNumber>
    </recommendedName>
</protein>
<dbReference type="CDD" id="cd16917">
    <property type="entry name" value="HATPase_UhpB-NarQ-NarX-like"/>
    <property type="match status" value="1"/>
</dbReference>
<evidence type="ECO:0000256" key="5">
    <source>
        <dbReference type="ARBA" id="ARBA00022741"/>
    </source>
</evidence>
<reference evidence="12" key="1">
    <citation type="journal article" date="2019" name="Int. J. Syst. Evol. Microbiol.">
        <title>The Global Catalogue of Microorganisms (GCM) 10K type strain sequencing project: providing services to taxonomists for standard genome sequencing and annotation.</title>
        <authorList>
            <consortium name="The Broad Institute Genomics Platform"/>
            <consortium name="The Broad Institute Genome Sequencing Center for Infectious Disease"/>
            <person name="Wu L."/>
            <person name="Ma J."/>
        </authorList>
    </citation>
    <scope>NUCLEOTIDE SEQUENCE [LARGE SCALE GENOMIC DNA]</scope>
    <source>
        <strain evidence="12">JCM 13006</strain>
    </source>
</reference>
<evidence type="ECO:0000259" key="10">
    <source>
        <dbReference type="SMART" id="SM00387"/>
    </source>
</evidence>
<name>A0ABP9DPA8_9ACTN</name>
<feature type="transmembrane region" description="Helical" evidence="9">
    <location>
        <begin position="33"/>
        <end position="58"/>
    </location>
</feature>
<evidence type="ECO:0000256" key="6">
    <source>
        <dbReference type="ARBA" id="ARBA00022777"/>
    </source>
</evidence>
<feature type="transmembrane region" description="Helical" evidence="9">
    <location>
        <begin position="206"/>
        <end position="228"/>
    </location>
</feature>
<dbReference type="Proteomes" id="UP001501752">
    <property type="component" value="Unassembled WGS sequence"/>
</dbReference>
<dbReference type="PANTHER" id="PTHR24421">
    <property type="entry name" value="NITRATE/NITRITE SENSOR PROTEIN NARX-RELATED"/>
    <property type="match status" value="1"/>
</dbReference>
<feature type="transmembrane region" description="Helical" evidence="9">
    <location>
        <begin position="159"/>
        <end position="186"/>
    </location>
</feature>
<keyword evidence="6" id="KW-0418">Kinase</keyword>